<organism evidence="1 2">
    <name type="scientific">Sphingomonas immobilis</name>
    <dbReference type="NCBI Taxonomy" id="3063997"/>
    <lineage>
        <taxon>Bacteria</taxon>
        <taxon>Pseudomonadati</taxon>
        <taxon>Pseudomonadota</taxon>
        <taxon>Alphaproteobacteria</taxon>
        <taxon>Sphingomonadales</taxon>
        <taxon>Sphingomonadaceae</taxon>
        <taxon>Sphingomonas</taxon>
    </lineage>
</organism>
<protein>
    <submittedName>
        <fullName evidence="1">Uncharacterized protein</fullName>
    </submittedName>
</protein>
<evidence type="ECO:0000313" key="1">
    <source>
        <dbReference type="EMBL" id="MDO7843351.1"/>
    </source>
</evidence>
<dbReference type="EMBL" id="JAUQSZ010000009">
    <property type="protein sequence ID" value="MDO7843351.1"/>
    <property type="molecule type" value="Genomic_DNA"/>
</dbReference>
<comment type="caution">
    <text evidence="1">The sequence shown here is derived from an EMBL/GenBank/DDBJ whole genome shotgun (WGS) entry which is preliminary data.</text>
</comment>
<accession>A0ABT9A2Y4</accession>
<evidence type="ECO:0000313" key="2">
    <source>
        <dbReference type="Proteomes" id="UP001176468"/>
    </source>
</evidence>
<proteinExistence type="predicted"/>
<gene>
    <name evidence="1" type="ORF">Q5H94_13525</name>
</gene>
<name>A0ABT9A2Y4_9SPHN</name>
<reference evidence="1" key="1">
    <citation type="submission" date="2023-07" db="EMBL/GenBank/DDBJ databases">
        <authorList>
            <person name="Kim M.K."/>
        </authorList>
    </citation>
    <scope>NUCLEOTIDE SEQUENCE</scope>
    <source>
        <strain evidence="1">CA1-15</strain>
    </source>
</reference>
<dbReference type="RefSeq" id="WP_304561806.1">
    <property type="nucleotide sequence ID" value="NZ_JAUQSZ010000009.1"/>
</dbReference>
<keyword evidence="2" id="KW-1185">Reference proteome</keyword>
<dbReference type="Proteomes" id="UP001176468">
    <property type="component" value="Unassembled WGS sequence"/>
</dbReference>
<sequence>MSRGPDAGTLLERAIVAHAARNGVAITVTEAAWDRWASATFAGARHALTLQARPGDALDAWLAALPEAELPVRRTLVADLTIAAVRRGDPVSVAIEVLTVDE</sequence>